<dbReference type="Proteomes" id="UP001606210">
    <property type="component" value="Unassembled WGS sequence"/>
</dbReference>
<sequence length="105" mass="11971">MTSSTPTDKKARLKEWRLQQRALARSNFPLADDRLQHFFHRLDQILETASCTHSLTHAAAATADMGLTEDESEALFDWCEENGGYCDCEIAANTRQHWEQVRSST</sequence>
<proteinExistence type="predicted"/>
<evidence type="ECO:0000313" key="2">
    <source>
        <dbReference type="Proteomes" id="UP001606210"/>
    </source>
</evidence>
<dbReference type="EMBL" id="JBIGHV010000011">
    <property type="protein sequence ID" value="MFG6433151.1"/>
    <property type="molecule type" value="Genomic_DNA"/>
</dbReference>
<protein>
    <submittedName>
        <fullName evidence="1">DUF2695 domain-containing protein</fullName>
    </submittedName>
</protein>
<accession>A0ABW7F9I8</accession>
<reference evidence="1 2" key="1">
    <citation type="submission" date="2024-08" db="EMBL/GenBank/DDBJ databases">
        <authorList>
            <person name="Lu H."/>
        </authorList>
    </citation>
    <scope>NUCLEOTIDE SEQUENCE [LARGE SCALE GENOMIC DNA]</scope>
    <source>
        <strain evidence="1 2">LYH14W</strain>
    </source>
</reference>
<organism evidence="1 2">
    <name type="scientific">Pelomonas parva</name>
    <dbReference type="NCBI Taxonomy" id="3299032"/>
    <lineage>
        <taxon>Bacteria</taxon>
        <taxon>Pseudomonadati</taxon>
        <taxon>Pseudomonadota</taxon>
        <taxon>Betaproteobacteria</taxon>
        <taxon>Burkholderiales</taxon>
        <taxon>Sphaerotilaceae</taxon>
        <taxon>Roseateles</taxon>
    </lineage>
</organism>
<comment type="caution">
    <text evidence="1">The sequence shown here is derived from an EMBL/GenBank/DDBJ whole genome shotgun (WGS) entry which is preliminary data.</text>
</comment>
<dbReference type="RefSeq" id="WP_394483603.1">
    <property type="nucleotide sequence ID" value="NZ_JBIGHV010000011.1"/>
</dbReference>
<dbReference type="InterPro" id="IPR024248">
    <property type="entry name" value="DUF2695"/>
</dbReference>
<dbReference type="Pfam" id="PF10905">
    <property type="entry name" value="DUF2695"/>
    <property type="match status" value="1"/>
</dbReference>
<name>A0ABW7F9I8_9BURK</name>
<gene>
    <name evidence="1" type="ORF">ACG00Y_24775</name>
</gene>
<evidence type="ECO:0000313" key="1">
    <source>
        <dbReference type="EMBL" id="MFG6433151.1"/>
    </source>
</evidence>
<keyword evidence="2" id="KW-1185">Reference proteome</keyword>